<name>A0A8J6AQ18_GALPY</name>
<protein>
    <submittedName>
        <fullName evidence="1">Uncharacterized protein</fullName>
    </submittedName>
</protein>
<proteinExistence type="predicted"/>
<sequence>GQKRDSGHFDNLKWISRNITNSMTCAAKSSNQNFIIFLSKNSDTLWMAQFGCLDSTPTFSSMIAFAWEAPPK</sequence>
<feature type="non-terminal residue" evidence="1">
    <location>
        <position position="1"/>
    </location>
</feature>
<feature type="non-terminal residue" evidence="1">
    <location>
        <position position="72"/>
    </location>
</feature>
<dbReference type="AlphaFoldDB" id="A0A8J6AQ18"/>
<organism evidence="1 2">
    <name type="scientific">Galemys pyrenaicus</name>
    <name type="common">Iberian desman</name>
    <name type="synonym">Pyrenean desman</name>
    <dbReference type="NCBI Taxonomy" id="202257"/>
    <lineage>
        <taxon>Eukaryota</taxon>
        <taxon>Metazoa</taxon>
        <taxon>Chordata</taxon>
        <taxon>Craniata</taxon>
        <taxon>Vertebrata</taxon>
        <taxon>Euteleostomi</taxon>
        <taxon>Mammalia</taxon>
        <taxon>Eutheria</taxon>
        <taxon>Laurasiatheria</taxon>
        <taxon>Eulipotyphla</taxon>
        <taxon>Talpidae</taxon>
        <taxon>Galemys</taxon>
    </lineage>
</organism>
<comment type="caution">
    <text evidence="1">The sequence shown here is derived from an EMBL/GenBank/DDBJ whole genome shotgun (WGS) entry which is preliminary data.</text>
</comment>
<keyword evidence="2" id="KW-1185">Reference proteome</keyword>
<dbReference type="Proteomes" id="UP000700334">
    <property type="component" value="Unassembled WGS sequence"/>
</dbReference>
<dbReference type="OrthoDB" id="9591445at2759"/>
<reference evidence="1" key="1">
    <citation type="journal article" date="2021" name="Evol. Appl.">
        <title>The genome of the Pyrenean desman and the effects of bottlenecks and inbreeding on the genomic landscape of an endangered species.</title>
        <authorList>
            <person name="Escoda L."/>
            <person name="Castresana J."/>
        </authorList>
    </citation>
    <scope>NUCLEOTIDE SEQUENCE</scope>
    <source>
        <strain evidence="1">IBE-C5619</strain>
    </source>
</reference>
<dbReference type="EMBL" id="JAGFMF010011446">
    <property type="protein sequence ID" value="KAG8522147.1"/>
    <property type="molecule type" value="Genomic_DNA"/>
</dbReference>
<evidence type="ECO:0000313" key="1">
    <source>
        <dbReference type="EMBL" id="KAG8522147.1"/>
    </source>
</evidence>
<gene>
    <name evidence="1" type="ORF">J0S82_000297</name>
</gene>
<accession>A0A8J6AQ18</accession>
<evidence type="ECO:0000313" key="2">
    <source>
        <dbReference type="Proteomes" id="UP000700334"/>
    </source>
</evidence>